<name>A0ABT2A5I4_9BURK</name>
<dbReference type="InterPro" id="IPR013424">
    <property type="entry name" value="Ice-binding_C"/>
</dbReference>
<dbReference type="Pfam" id="PF07589">
    <property type="entry name" value="PEP-CTERM"/>
    <property type="match status" value="1"/>
</dbReference>
<dbReference type="EMBL" id="JANUGX010000008">
    <property type="protein sequence ID" value="MCS0589360.1"/>
    <property type="molecule type" value="Genomic_DNA"/>
</dbReference>
<feature type="domain" description="Ice-binding protein C-terminal" evidence="2">
    <location>
        <begin position="211"/>
        <end position="235"/>
    </location>
</feature>
<evidence type="ECO:0000256" key="1">
    <source>
        <dbReference type="SAM" id="SignalP"/>
    </source>
</evidence>
<keyword evidence="4" id="KW-1185">Reference proteome</keyword>
<feature type="signal peptide" evidence="1">
    <location>
        <begin position="1"/>
        <end position="24"/>
    </location>
</feature>
<dbReference type="NCBIfam" id="TIGR02595">
    <property type="entry name" value="PEP_CTERM"/>
    <property type="match status" value="1"/>
</dbReference>
<gene>
    <name evidence="3" type="ORF">NX782_09090</name>
</gene>
<evidence type="ECO:0000313" key="3">
    <source>
        <dbReference type="EMBL" id="MCS0589360.1"/>
    </source>
</evidence>
<accession>A0ABT2A5I4</accession>
<dbReference type="RefSeq" id="WP_258845125.1">
    <property type="nucleotide sequence ID" value="NZ_JANUGX010000008.1"/>
</dbReference>
<feature type="chain" id="PRO_5045606111" evidence="1">
    <location>
        <begin position="25"/>
        <end position="251"/>
    </location>
</feature>
<evidence type="ECO:0000313" key="4">
    <source>
        <dbReference type="Proteomes" id="UP001205560"/>
    </source>
</evidence>
<reference evidence="3 4" key="1">
    <citation type="submission" date="2022-08" db="EMBL/GenBank/DDBJ databases">
        <title>Reclassification of Massilia species as members of the genera Telluria, Duganella, Pseudoduganella, Mokoshia gen. nov. and Zemynaea gen. nov. using orthogonal and non-orthogonal genome-based approaches.</title>
        <authorList>
            <person name="Bowman J.P."/>
        </authorList>
    </citation>
    <scope>NUCLEOTIDE SEQUENCE [LARGE SCALE GENOMIC DNA]</scope>
    <source>
        <strain evidence="3 4">LMG 28164</strain>
    </source>
</reference>
<dbReference type="NCBIfam" id="NF038124">
    <property type="entry name" value="PEP_CTERM_TLD_A"/>
    <property type="match status" value="1"/>
</dbReference>
<proteinExistence type="predicted"/>
<dbReference type="Proteomes" id="UP001205560">
    <property type="component" value="Unassembled WGS sequence"/>
</dbReference>
<keyword evidence="1" id="KW-0732">Signal</keyword>
<comment type="caution">
    <text evidence="3">The sequence shown here is derived from an EMBL/GenBank/DDBJ whole genome shotgun (WGS) entry which is preliminary data.</text>
</comment>
<organism evidence="3 4">
    <name type="scientific">Massilia norwichensis</name>
    <dbReference type="NCBI Taxonomy" id="1442366"/>
    <lineage>
        <taxon>Bacteria</taxon>
        <taxon>Pseudomonadati</taxon>
        <taxon>Pseudomonadota</taxon>
        <taxon>Betaproteobacteria</taxon>
        <taxon>Burkholderiales</taxon>
        <taxon>Oxalobacteraceae</taxon>
        <taxon>Telluria group</taxon>
        <taxon>Massilia</taxon>
    </lineage>
</organism>
<protein>
    <submittedName>
        <fullName evidence="3">PEP_CTERM-anchored TLD domain-containing protein</fullName>
    </submittedName>
</protein>
<evidence type="ECO:0000259" key="2">
    <source>
        <dbReference type="Pfam" id="PF07589"/>
    </source>
</evidence>
<sequence>MKTIIAAGGMLLALAGAGVGTARAGDIIGGSSLLDDSRHAQLERWLGQGEFNLNNVYTLRPGDTSVNFHNAADGKGATFTLIDVTNTAGQSFLVGGYNPQSWSSTDGWHETERDWQRTAFLFNFDTPAVYRQVSSSFELPSQGQRQTFNDILFGPVFGSGPDLFVNDDLTRALSWQLSYGNPDNEGVSIIDGSLRGQTVSVNAMEVFAIAPVPEPASGAMLLAGLGVVGGMLRWRQHRRNKPCNARPISVS</sequence>